<evidence type="ECO:0008006" key="3">
    <source>
        <dbReference type="Google" id="ProtNLM"/>
    </source>
</evidence>
<evidence type="ECO:0000313" key="1">
    <source>
        <dbReference type="EMBL" id="MCR0985128.1"/>
    </source>
</evidence>
<sequence>MPACPAGGLDVLHVGDLRSDGLLNWALLTQVSAERAHGLSSSAWALPEAEPGRFCWQARRLPPEALLNAPPRDCRLLILYGLESLERMALLPARPLAARALLLVARHSQLEAARAALATLYPEGEVRLLTSAWAEADPAPDAWPVRLYPGLFTEVPPADRIEAVGYHLRDAAQAVEQRDFLRRLDASLPCPVVVLAEEAAARPLRAYGIEVCPVQSGRNYWNDFYGRASLLVENRSLPGEFRPHDVVGHALLRQRVVLLAAPAAGPVPGLCTFPDESGLIAALRAMVREPELFRSVQESLAASVRHHWGDEAHRERITARL</sequence>
<evidence type="ECO:0000313" key="2">
    <source>
        <dbReference type="Proteomes" id="UP001524642"/>
    </source>
</evidence>
<organism evidence="1 2">
    <name type="scientific">Roseomonas populi</name>
    <dbReference type="NCBI Taxonomy" id="3121582"/>
    <lineage>
        <taxon>Bacteria</taxon>
        <taxon>Pseudomonadati</taxon>
        <taxon>Pseudomonadota</taxon>
        <taxon>Alphaproteobacteria</taxon>
        <taxon>Acetobacterales</taxon>
        <taxon>Roseomonadaceae</taxon>
        <taxon>Roseomonas</taxon>
    </lineage>
</organism>
<name>A0ABT1XCJ1_9PROT</name>
<proteinExistence type="predicted"/>
<dbReference type="RefSeq" id="WP_257718781.1">
    <property type="nucleotide sequence ID" value="NZ_JANJOU010000029.1"/>
</dbReference>
<reference evidence="1 2" key="1">
    <citation type="submission" date="2022-06" db="EMBL/GenBank/DDBJ databases">
        <title>Roseomonas CN29.</title>
        <authorList>
            <person name="Cheng Y."/>
            <person name="He X."/>
        </authorList>
    </citation>
    <scope>NUCLEOTIDE SEQUENCE [LARGE SCALE GENOMIC DNA]</scope>
    <source>
        <strain evidence="1 2">CN29</strain>
    </source>
</reference>
<comment type="caution">
    <text evidence="1">The sequence shown here is derived from an EMBL/GenBank/DDBJ whole genome shotgun (WGS) entry which is preliminary data.</text>
</comment>
<keyword evidence="2" id="KW-1185">Reference proteome</keyword>
<gene>
    <name evidence="1" type="ORF">NRP21_24045</name>
</gene>
<dbReference type="EMBL" id="JANJOU010000029">
    <property type="protein sequence ID" value="MCR0985128.1"/>
    <property type="molecule type" value="Genomic_DNA"/>
</dbReference>
<accession>A0ABT1XCJ1</accession>
<dbReference type="Proteomes" id="UP001524642">
    <property type="component" value="Unassembled WGS sequence"/>
</dbReference>
<protein>
    <recommendedName>
        <fullName evidence="3">Glycosyltransferase family 1 protein</fullName>
    </recommendedName>
</protein>